<evidence type="ECO:0008006" key="3">
    <source>
        <dbReference type="Google" id="ProtNLM"/>
    </source>
</evidence>
<gene>
    <name evidence="2" type="ORF">S03H2_67803</name>
</gene>
<comment type="caution">
    <text evidence="2">The sequence shown here is derived from an EMBL/GenBank/DDBJ whole genome shotgun (WGS) entry which is preliminary data.</text>
</comment>
<dbReference type="SUPFAM" id="SSF53732">
    <property type="entry name" value="Aconitase iron-sulfur domain"/>
    <property type="match status" value="1"/>
</dbReference>
<proteinExistence type="predicted"/>
<dbReference type="InterPro" id="IPR036008">
    <property type="entry name" value="Aconitase_4Fe-4S_dom"/>
</dbReference>
<evidence type="ECO:0000256" key="1">
    <source>
        <dbReference type="ARBA" id="ARBA00023004"/>
    </source>
</evidence>
<dbReference type="InterPro" id="IPR015931">
    <property type="entry name" value="Acnase/IPM_dHydase_lsu_aba_1/3"/>
</dbReference>
<protein>
    <recommendedName>
        <fullName evidence="3">Aconitate hydratase</fullName>
    </recommendedName>
</protein>
<dbReference type="Gene3D" id="3.30.499.10">
    <property type="entry name" value="Aconitase, domain 3"/>
    <property type="match status" value="1"/>
</dbReference>
<accession>X1K7N8</accession>
<reference evidence="2" key="1">
    <citation type="journal article" date="2014" name="Front. Microbiol.">
        <title>High frequency of phylogenetically diverse reductive dehalogenase-homologous genes in deep subseafloor sedimentary metagenomes.</title>
        <authorList>
            <person name="Kawai M."/>
            <person name="Futagami T."/>
            <person name="Toyoda A."/>
            <person name="Takaki Y."/>
            <person name="Nishi S."/>
            <person name="Hori S."/>
            <person name="Arai W."/>
            <person name="Tsubouchi T."/>
            <person name="Morono Y."/>
            <person name="Uchiyama I."/>
            <person name="Ito T."/>
            <person name="Fujiyama A."/>
            <person name="Inagaki F."/>
            <person name="Takami H."/>
        </authorList>
    </citation>
    <scope>NUCLEOTIDE SEQUENCE</scope>
    <source>
        <strain evidence="2">Expedition CK06-06</strain>
    </source>
</reference>
<organism evidence="2">
    <name type="scientific">marine sediment metagenome</name>
    <dbReference type="NCBI Taxonomy" id="412755"/>
    <lineage>
        <taxon>unclassified sequences</taxon>
        <taxon>metagenomes</taxon>
        <taxon>ecological metagenomes</taxon>
    </lineage>
</organism>
<dbReference type="AlphaFoldDB" id="X1K7N8"/>
<sequence length="63" mass="7150">MGKNLTEKIIEEHLVDGKSECGTDISIKIDQTLTQDATGTMAYLQFEAIGISHIQTYYNCRRR</sequence>
<name>X1K7N8_9ZZZZ</name>
<evidence type="ECO:0000313" key="2">
    <source>
        <dbReference type="EMBL" id="GAH78098.1"/>
    </source>
</evidence>
<keyword evidence="1" id="KW-0408">Iron</keyword>
<dbReference type="EMBL" id="BARU01044465">
    <property type="protein sequence ID" value="GAH78098.1"/>
    <property type="molecule type" value="Genomic_DNA"/>
</dbReference>